<keyword evidence="6 7" id="KW-0472">Membrane</keyword>
<evidence type="ECO:0000256" key="1">
    <source>
        <dbReference type="ARBA" id="ARBA00004651"/>
    </source>
</evidence>
<keyword evidence="5 7" id="KW-1133">Transmembrane helix</keyword>
<gene>
    <name evidence="9" type="ORF">A6A04_17230</name>
</gene>
<dbReference type="Pfam" id="PF02308">
    <property type="entry name" value="MgtC"/>
    <property type="match status" value="1"/>
</dbReference>
<dbReference type="PANTHER" id="PTHR33778">
    <property type="entry name" value="PROTEIN MGTC"/>
    <property type="match status" value="1"/>
</dbReference>
<dbReference type="Proteomes" id="UP000078428">
    <property type="component" value="Unassembled WGS sequence"/>
</dbReference>
<evidence type="ECO:0000313" key="9">
    <source>
        <dbReference type="EMBL" id="OAN50841.1"/>
    </source>
</evidence>
<organism evidence="9 10">
    <name type="scientific">Paramagnetospirillum marisnigri</name>
    <dbReference type="NCBI Taxonomy" id="1285242"/>
    <lineage>
        <taxon>Bacteria</taxon>
        <taxon>Pseudomonadati</taxon>
        <taxon>Pseudomonadota</taxon>
        <taxon>Alphaproteobacteria</taxon>
        <taxon>Rhodospirillales</taxon>
        <taxon>Magnetospirillaceae</taxon>
        <taxon>Paramagnetospirillum</taxon>
    </lineage>
</organism>
<protein>
    <recommendedName>
        <fullName evidence="7">Protein MgtC</fullName>
    </recommendedName>
</protein>
<dbReference type="InterPro" id="IPR049177">
    <property type="entry name" value="MgtC_SapB_SrpB_YhiD_N"/>
</dbReference>
<comment type="subcellular location">
    <subcellularLocation>
        <location evidence="7">Cell inner membrane</location>
        <topology evidence="7">Multi-pass membrane protein</topology>
    </subcellularLocation>
    <subcellularLocation>
        <location evidence="1">Cell membrane</location>
        <topology evidence="1">Multi-pass membrane protein</topology>
    </subcellularLocation>
</comment>
<dbReference type="PANTHER" id="PTHR33778:SF1">
    <property type="entry name" value="MAGNESIUM TRANSPORTER YHID-RELATED"/>
    <property type="match status" value="1"/>
</dbReference>
<feature type="transmembrane region" description="Helical" evidence="7">
    <location>
        <begin position="119"/>
        <end position="147"/>
    </location>
</feature>
<evidence type="ECO:0000256" key="3">
    <source>
        <dbReference type="ARBA" id="ARBA00022475"/>
    </source>
</evidence>
<dbReference type="EMBL" id="LWQT01000049">
    <property type="protein sequence ID" value="OAN50841.1"/>
    <property type="molecule type" value="Genomic_DNA"/>
</dbReference>
<name>A0A178MQE4_9PROT</name>
<sequence>MEILMSYWSLGELATNGLITLHLLGALAVGCIIGYERSYHGRAAGIRTYALVCVASTALTVVNAYPAMWFGGTAQGTTALADPTRVMQGIMTGIGFLGAGVIMRNGFSIHGLSTAASIWITAAIGIIIGLGFYGAAISVAVITVVLMSGVRSIESALPHQELLHLTLRFPAEDAPDTTNIQGIMEAHGYRVSDWSFHLGEQGSRFEYELVLHATSPLDPSKLVETLKGIDGLLEFRLAPSRG</sequence>
<comment type="similarity">
    <text evidence="2 7">Belongs to the MgtC/SapB family.</text>
</comment>
<keyword evidence="3" id="KW-1003">Cell membrane</keyword>
<evidence type="ECO:0000313" key="10">
    <source>
        <dbReference type="Proteomes" id="UP000078428"/>
    </source>
</evidence>
<keyword evidence="7" id="KW-0997">Cell inner membrane</keyword>
<evidence type="ECO:0000256" key="6">
    <source>
        <dbReference type="ARBA" id="ARBA00023136"/>
    </source>
</evidence>
<keyword evidence="4 7" id="KW-0812">Transmembrane</keyword>
<evidence type="ECO:0000256" key="5">
    <source>
        <dbReference type="ARBA" id="ARBA00022989"/>
    </source>
</evidence>
<feature type="transmembrane region" description="Helical" evidence="7">
    <location>
        <begin position="47"/>
        <end position="66"/>
    </location>
</feature>
<evidence type="ECO:0000256" key="2">
    <source>
        <dbReference type="ARBA" id="ARBA00009298"/>
    </source>
</evidence>
<reference evidence="9 10" key="1">
    <citation type="submission" date="2016-04" db="EMBL/GenBank/DDBJ databases">
        <title>Draft genome sequence of freshwater magnetotactic bacteria Magnetospirillum marisnigri SP-1 and Magnetospirillum moscoviense BB-1.</title>
        <authorList>
            <person name="Koziaeva V."/>
            <person name="Dziuba M.V."/>
            <person name="Ivanov T.M."/>
            <person name="Kuznetsov B."/>
            <person name="Grouzdev D.S."/>
        </authorList>
    </citation>
    <scope>NUCLEOTIDE SEQUENCE [LARGE SCALE GENOMIC DNA]</scope>
    <source>
        <strain evidence="9 10">SP-1</strain>
    </source>
</reference>
<feature type="transmembrane region" description="Helical" evidence="7">
    <location>
        <begin position="86"/>
        <end position="107"/>
    </location>
</feature>
<dbReference type="STRING" id="1285242.A6A04_17230"/>
<dbReference type="GO" id="GO:0005886">
    <property type="term" value="C:plasma membrane"/>
    <property type="evidence" value="ECO:0007669"/>
    <property type="project" value="UniProtKB-SubCell"/>
</dbReference>
<dbReference type="OrthoDB" id="9811198at2"/>
<feature type="transmembrane region" description="Helical" evidence="7">
    <location>
        <begin position="13"/>
        <end position="35"/>
    </location>
</feature>
<proteinExistence type="inferred from homology"/>
<accession>A0A178MQE4</accession>
<keyword evidence="10" id="KW-1185">Reference proteome</keyword>
<evidence type="ECO:0000256" key="7">
    <source>
        <dbReference type="RuleBase" id="RU365041"/>
    </source>
</evidence>
<evidence type="ECO:0000256" key="4">
    <source>
        <dbReference type="ARBA" id="ARBA00022692"/>
    </source>
</evidence>
<dbReference type="PRINTS" id="PR01837">
    <property type="entry name" value="MGTCSAPBPROT"/>
</dbReference>
<dbReference type="AlphaFoldDB" id="A0A178MQE4"/>
<evidence type="ECO:0000259" key="8">
    <source>
        <dbReference type="Pfam" id="PF02308"/>
    </source>
</evidence>
<comment type="caution">
    <text evidence="9">The sequence shown here is derived from an EMBL/GenBank/DDBJ whole genome shotgun (WGS) entry which is preliminary data.</text>
</comment>
<dbReference type="InterPro" id="IPR003416">
    <property type="entry name" value="MgtC/SapB/SrpB/YhiD_fam"/>
</dbReference>
<feature type="domain" description="MgtC/SapB/SrpB/YhiD N-terminal" evidence="8">
    <location>
        <begin position="23"/>
        <end position="155"/>
    </location>
</feature>